<sequence>FDLQSNRTSAVTRRITLSRAFLGHNAASRLPHLIMISSPNSPEPAQPTIQPAPRALHLIPVTLKEAALDSPTYRSTTIHFSEGIDVIERWLEGYIKAASRLAAELSQLESAVNGFLSHAAPPAQVSEAVLDHDYTMLAIRRYGEGAREFWSSTLTGAKKYEGGIVEPIKSFLNNELRTFKDARRNVEATQKIFDHTLSRYSAQGKTKEASSLREDAFQVHSVRTAYLKASMDFCVAAPNLRASLDNLIVRIFSEQWKEMRSASSTNSRAIAARDVEMERVRGWSKEMEGSERVFKQELVTARRQIEASAQDLTRPSRELEDYAISTVPYLGTGARTVTGAANPATKEKEARRDKQSWLFMRLSVGRSGARHAVWERRWFYVKNGIFGWLTLGSRSGGVEESDRIGVLLCSVRPAFQEERRFCFEVKTNDSSIILQAETQQELTGWIGAFEVAKRRALEEPASMEIRNHVAGIDPAFAITPPSAPEFAAKSDATAQPQDDAAPVVADREATSGLASTGRASFDVAANASQPQLAAARRVLSVEREPGEGGRDHAARIIQKLDLHKRSTPSTQINSGVNPSTGGIAGLIAASHSILPVGPGTPLTPSAGPSDTSRRNFTAQSGMMGGMATSLAPLTLANPPAPTNLSQTAVIVSGERGLELGMVAGDASGMPSGIMANLWGSSTWGNVNRIGDAPQRKKSEVHPTMDSFAITPEARAQDDVGIMDGATATPIVMNPMASEINLSGVEAKHRKTLSVSNEAPGQLLVTTPPSGPKIGDEYIANYPLPLRAQQAQFRMLFPSVPRTEKVLLVFRATWNLDEHQEFPGRVFVTLENVYFYSNHLGLVLITGVSLESINDVTAAPGRDCDFLYLHLHEKTDYELSRITVKVFLEPLRLLRRRLNYLVQNANQQESAIFSAALETLIKMEDEKHRRSSSNESGDDALYSPVTPEGAAVGGAAKENQRPGTAARKERNLKTTLRIDGSLFETAPKTGRDVQRFKLPAQAVVYAPQGMQASVTRDFNVSAKALFHVMFGDKSAVFQLLYSNRWADKISLSPWTKAESGGNWKRTFSTADAPALIHDTQCIEIYNDHLCYVVANAKVPWKMPLANSFTPTTKFVITHTTKSVCKLVVFQSIAWSSTPRWQYIRRLIEQEAMRALQADALDLTVVAMEQAAKLGHHSKTNRALEIFGNVGQLTPQLNASGLGTGSSPRRKGQYRTISLAGMVLDDVVAKILRLLTGVLDIATAVGKGTFGLLTGHTLLVALLALSGLYNTWYGYRDTALWYQERSAGNFMSRIGVQPDMSLAKALYVRDLQHLIEWPARDGAFENDTDSRTGLPLFTDSSAATDTSRTCRETFTNEVLTASISAADSTTARLHRSRDSLARYRHDLLVALRVVNRVEHDVVEAEYEDYVKTEAKKCAKVEGMMRARKRVSKGGKHGSDGKESKGEADVTTELGEDFAAYCASCRSKVASLWA</sequence>
<organism evidence="8 9">
    <name type="scientific">Friedmanniomyces endolithicus</name>
    <dbReference type="NCBI Taxonomy" id="329885"/>
    <lineage>
        <taxon>Eukaryota</taxon>
        <taxon>Fungi</taxon>
        <taxon>Dikarya</taxon>
        <taxon>Ascomycota</taxon>
        <taxon>Pezizomycotina</taxon>
        <taxon>Dothideomycetes</taxon>
        <taxon>Dothideomycetidae</taxon>
        <taxon>Mycosphaerellales</taxon>
        <taxon>Teratosphaeriaceae</taxon>
        <taxon>Friedmanniomyces</taxon>
    </lineage>
</organism>
<evidence type="ECO:0000313" key="9">
    <source>
        <dbReference type="Proteomes" id="UP001168146"/>
    </source>
</evidence>
<comment type="caution">
    <text evidence="8">The sequence shown here is derived from an EMBL/GenBank/DDBJ whole genome shotgun (WGS) entry which is preliminary data.</text>
</comment>
<dbReference type="InterPro" id="IPR011993">
    <property type="entry name" value="PH-like_dom_sf"/>
</dbReference>
<evidence type="ECO:0000256" key="5">
    <source>
        <dbReference type="SAM" id="MobiDB-lite"/>
    </source>
</evidence>
<dbReference type="InterPro" id="IPR031968">
    <property type="entry name" value="VASt"/>
</dbReference>
<reference evidence="8" key="1">
    <citation type="submission" date="2021-12" db="EMBL/GenBank/DDBJ databases">
        <title>Black yeast isolated from Biological Soil Crust.</title>
        <authorList>
            <person name="Kurbessoian T."/>
        </authorList>
    </citation>
    <scope>NUCLEOTIDE SEQUENCE</scope>
    <source>
        <strain evidence="8">CCFEE 5208</strain>
    </source>
</reference>
<dbReference type="Pfam" id="PF00169">
    <property type="entry name" value="PH"/>
    <property type="match status" value="1"/>
</dbReference>
<evidence type="ECO:0000256" key="4">
    <source>
        <dbReference type="ARBA" id="ARBA00023136"/>
    </source>
</evidence>
<evidence type="ECO:0000313" key="8">
    <source>
        <dbReference type="EMBL" id="KAK0310978.1"/>
    </source>
</evidence>
<proteinExistence type="predicted"/>
<evidence type="ECO:0000259" key="7">
    <source>
        <dbReference type="PROSITE" id="PS51778"/>
    </source>
</evidence>
<dbReference type="InterPro" id="IPR004148">
    <property type="entry name" value="BAR_dom"/>
</dbReference>
<accession>A0AAN6FB71</accession>
<evidence type="ECO:0000259" key="6">
    <source>
        <dbReference type="PROSITE" id="PS50003"/>
    </source>
</evidence>
<dbReference type="InterPro" id="IPR001849">
    <property type="entry name" value="PH_domain"/>
</dbReference>
<feature type="domain" description="PH" evidence="6">
    <location>
        <begin position="351"/>
        <end position="454"/>
    </location>
</feature>
<name>A0AAN6FB71_9PEZI</name>
<dbReference type="PROSITE" id="PS51778">
    <property type="entry name" value="VAST"/>
    <property type="match status" value="1"/>
</dbReference>
<gene>
    <name evidence="8" type="primary">SIP3_2</name>
    <name evidence="8" type="ORF">LTR82_014581</name>
</gene>
<dbReference type="InterPro" id="IPR027267">
    <property type="entry name" value="AH/BAR_dom_sf"/>
</dbReference>
<dbReference type="Gene3D" id="1.20.1270.60">
    <property type="entry name" value="Arfaptin homology (AH) domain/BAR domain"/>
    <property type="match status" value="1"/>
</dbReference>
<dbReference type="CDD" id="cd13280">
    <property type="entry name" value="PH_SIP3"/>
    <property type="match status" value="1"/>
</dbReference>
<protein>
    <submittedName>
        <fullName evidence="8">SNF1-interacting protein</fullName>
    </submittedName>
</protein>
<dbReference type="InterPro" id="IPR042067">
    <property type="entry name" value="Sip3_PH"/>
</dbReference>
<dbReference type="GO" id="GO:0016020">
    <property type="term" value="C:membrane"/>
    <property type="evidence" value="ECO:0007669"/>
    <property type="project" value="UniProtKB-SubCell"/>
</dbReference>
<feature type="compositionally biased region" description="Basic and acidic residues" evidence="5">
    <location>
        <begin position="1434"/>
        <end position="1445"/>
    </location>
</feature>
<feature type="region of interest" description="Disordered" evidence="5">
    <location>
        <begin position="1425"/>
        <end position="1446"/>
    </location>
</feature>
<feature type="region of interest" description="Disordered" evidence="5">
    <location>
        <begin position="925"/>
        <end position="969"/>
    </location>
</feature>
<dbReference type="FunFam" id="1.20.1270.60:FF:000079">
    <property type="entry name" value="Transcription factor SipA3"/>
    <property type="match status" value="1"/>
</dbReference>
<dbReference type="PANTHER" id="PTHR14248">
    <property type="entry name" value="CYCLIN Y, ISOFORM A"/>
    <property type="match status" value="1"/>
</dbReference>
<keyword evidence="2" id="KW-0812">Transmembrane</keyword>
<dbReference type="Pfam" id="PF16016">
    <property type="entry name" value="VASt"/>
    <property type="match status" value="1"/>
</dbReference>
<evidence type="ECO:0000256" key="2">
    <source>
        <dbReference type="ARBA" id="ARBA00022692"/>
    </source>
</evidence>
<dbReference type="PROSITE" id="PS50003">
    <property type="entry name" value="PH_DOMAIN"/>
    <property type="match status" value="1"/>
</dbReference>
<keyword evidence="4" id="KW-0472">Membrane</keyword>
<dbReference type="InterPro" id="IPR039463">
    <property type="entry name" value="Sip3/Lam1_BAR"/>
</dbReference>
<dbReference type="Pfam" id="PF16746">
    <property type="entry name" value="BAR_3"/>
    <property type="match status" value="1"/>
</dbReference>
<keyword evidence="3" id="KW-1133">Transmembrane helix</keyword>
<dbReference type="SMART" id="SM00233">
    <property type="entry name" value="PH"/>
    <property type="match status" value="1"/>
</dbReference>
<dbReference type="Proteomes" id="UP001168146">
    <property type="component" value="Unassembled WGS sequence"/>
</dbReference>
<evidence type="ECO:0000256" key="3">
    <source>
        <dbReference type="ARBA" id="ARBA00022989"/>
    </source>
</evidence>
<feature type="non-terminal residue" evidence="8">
    <location>
        <position position="1"/>
    </location>
</feature>
<dbReference type="CDD" id="cd07609">
    <property type="entry name" value="BAR_SIP3_fungi"/>
    <property type="match status" value="1"/>
</dbReference>
<dbReference type="SUPFAM" id="SSF50729">
    <property type="entry name" value="PH domain-like"/>
    <property type="match status" value="1"/>
</dbReference>
<dbReference type="Gene3D" id="2.30.29.30">
    <property type="entry name" value="Pleckstrin-homology domain (PH domain)/Phosphotyrosine-binding domain (PTB)"/>
    <property type="match status" value="1"/>
</dbReference>
<feature type="domain" description="VASt" evidence="7">
    <location>
        <begin position="1008"/>
        <end position="1173"/>
    </location>
</feature>
<dbReference type="GO" id="GO:0005737">
    <property type="term" value="C:cytoplasm"/>
    <property type="evidence" value="ECO:0007669"/>
    <property type="project" value="InterPro"/>
</dbReference>
<evidence type="ECO:0000256" key="1">
    <source>
        <dbReference type="ARBA" id="ARBA00004370"/>
    </source>
</evidence>
<comment type="subcellular location">
    <subcellularLocation>
        <location evidence="1">Membrane</location>
    </subcellularLocation>
</comment>
<dbReference type="SUPFAM" id="SSF103657">
    <property type="entry name" value="BAR/IMD domain-like"/>
    <property type="match status" value="1"/>
</dbReference>
<dbReference type="EMBL" id="JASUXU010000072">
    <property type="protein sequence ID" value="KAK0310978.1"/>
    <property type="molecule type" value="Genomic_DNA"/>
</dbReference>